<feature type="domain" description="EAL" evidence="1">
    <location>
        <begin position="1"/>
        <end position="211"/>
    </location>
</feature>
<reference evidence="3 4" key="1">
    <citation type="journal article" date="2012" name="Stand. Genomic Sci.">
        <title>Complete genome sequence of the sulfur compounds oxidizing chemolithoautotroph Sulfuricurvum kujiense type strain (YK-1(T)).</title>
        <authorList>
            <person name="Han C."/>
            <person name="Kotsyurbenko O."/>
            <person name="Chertkov O."/>
            <person name="Held B."/>
            <person name="Lapidus A."/>
            <person name="Nolan M."/>
            <person name="Lucas S."/>
            <person name="Hammon N."/>
            <person name="Deshpande S."/>
            <person name="Cheng J.F."/>
            <person name="Tapia R."/>
            <person name="Goodwin L.A."/>
            <person name="Pitluck S."/>
            <person name="Liolios K."/>
            <person name="Pagani I."/>
            <person name="Ivanova N."/>
            <person name="Mavromatis K."/>
            <person name="Mikhailova N."/>
            <person name="Pati A."/>
            <person name="Chen A."/>
            <person name="Palaniappan K."/>
            <person name="Land M."/>
            <person name="Hauser L."/>
            <person name="Chang Y.J."/>
            <person name="Jeffries C.D."/>
            <person name="Brambilla E.M."/>
            <person name="Rohde M."/>
            <person name="Spring S."/>
            <person name="Sikorski J."/>
            <person name="Goker M."/>
            <person name="Woyke T."/>
            <person name="Bristow J."/>
            <person name="Eisen J.A."/>
            <person name="Markowitz V."/>
            <person name="Hugenholtz P."/>
            <person name="Kyrpides N.C."/>
            <person name="Klenk H.P."/>
            <person name="Detter J.C."/>
        </authorList>
    </citation>
    <scope>NUCLEOTIDE SEQUENCE [LARGE SCALE GENOMIC DNA]</scope>
    <source>
        <strain evidence="4">ATCC BAA-921 / DSM 16994 / JCM 11577 / YK-1</strain>
    </source>
</reference>
<dbReference type="STRING" id="709032.Sulku_1448"/>
<name>E4TZ95_SULKY</name>
<dbReference type="SMART" id="SM00052">
    <property type="entry name" value="EAL"/>
    <property type="match status" value="1"/>
</dbReference>
<dbReference type="SUPFAM" id="SSF141868">
    <property type="entry name" value="EAL domain-like"/>
    <property type="match status" value="1"/>
</dbReference>
<feature type="domain" description="HDOD" evidence="2">
    <location>
        <begin position="205"/>
        <end position="392"/>
    </location>
</feature>
<sequence>MHNIFIGRQPIIDLNGHIYGYELLFRQSLDNYAAPISCNTQATCRVLVNALNNFGSRKLLGKHFGFINIDHTFFNTPLFNAIPAEKFVLEILENTFVDDSFISNVKNLKDQGYSFALDDMDLSEEMFERFEPLLEYLSYVKIDLFSASKEKIVKKINLFEPYKKIKLLAEKVETIEDYEYYKKLGFAYFQGYFYEKPTVFSQKKFDPSHRVLLEVIALIDANADIKELEGKLLNCPNLIINLLKYINSVEIGVREPISSLRHAMSLLGRQSLKQWILLFLYADATGPMFSEPILLSALFRGKMMSCIASCTTSSMQDEAFLTGLISLFDVMFGMPMKEVLSGINLDDSILSALIDNDGRLWEMLSLVISIEEEKFSNLQESMTKLGLDEDKLNAMATESYNWSNDFYEEHFAE</sequence>
<dbReference type="InterPro" id="IPR001633">
    <property type="entry name" value="EAL_dom"/>
</dbReference>
<keyword evidence="4" id="KW-1185">Reference proteome</keyword>
<dbReference type="HOGENOM" id="CLU_044951_1_1_7"/>
<organism evidence="3 4">
    <name type="scientific">Sulfuricurvum kujiense (strain ATCC BAA-921 / DSM 16994 / JCM 11577 / YK-1)</name>
    <dbReference type="NCBI Taxonomy" id="709032"/>
    <lineage>
        <taxon>Bacteria</taxon>
        <taxon>Pseudomonadati</taxon>
        <taxon>Campylobacterota</taxon>
        <taxon>Epsilonproteobacteria</taxon>
        <taxon>Campylobacterales</taxon>
        <taxon>Sulfurimonadaceae</taxon>
        <taxon>Sulfuricurvum</taxon>
    </lineage>
</organism>
<dbReference type="EMBL" id="CP002355">
    <property type="protein sequence ID" value="ADR34110.1"/>
    <property type="molecule type" value="Genomic_DNA"/>
</dbReference>
<dbReference type="AlphaFoldDB" id="E4TZ95"/>
<dbReference type="Gene3D" id="1.10.3210.10">
    <property type="entry name" value="Hypothetical protein af1432"/>
    <property type="match status" value="1"/>
</dbReference>
<protein>
    <submittedName>
        <fullName evidence="3">Diguanylate phosphodiesterase</fullName>
    </submittedName>
</protein>
<proteinExistence type="predicted"/>
<dbReference type="RefSeq" id="WP_013460307.1">
    <property type="nucleotide sequence ID" value="NC_014762.1"/>
</dbReference>
<dbReference type="SUPFAM" id="SSF109604">
    <property type="entry name" value="HD-domain/PDEase-like"/>
    <property type="match status" value="1"/>
</dbReference>
<dbReference type="eggNOG" id="COG3434">
    <property type="taxonomic scope" value="Bacteria"/>
</dbReference>
<dbReference type="InterPro" id="IPR014408">
    <property type="entry name" value="dGMP_Pdiesterase_EAL/HD-GYP"/>
</dbReference>
<dbReference type="InterPro" id="IPR013976">
    <property type="entry name" value="HDOD"/>
</dbReference>
<dbReference type="Proteomes" id="UP000008721">
    <property type="component" value="Chromosome"/>
</dbReference>
<dbReference type="PROSITE" id="PS50883">
    <property type="entry name" value="EAL"/>
    <property type="match status" value="1"/>
</dbReference>
<dbReference type="OrthoDB" id="9804751at2"/>
<dbReference type="Pfam" id="PF08668">
    <property type="entry name" value="HDOD"/>
    <property type="match status" value="1"/>
</dbReference>
<evidence type="ECO:0000313" key="4">
    <source>
        <dbReference type="Proteomes" id="UP000008721"/>
    </source>
</evidence>
<dbReference type="InterPro" id="IPR035919">
    <property type="entry name" value="EAL_sf"/>
</dbReference>
<evidence type="ECO:0000259" key="2">
    <source>
        <dbReference type="PROSITE" id="PS51833"/>
    </source>
</evidence>
<dbReference type="Gene3D" id="3.20.20.450">
    <property type="entry name" value="EAL domain"/>
    <property type="match status" value="1"/>
</dbReference>
<accession>E4TZ95</accession>
<gene>
    <name evidence="3" type="ordered locus">Sulku_1448</name>
</gene>
<dbReference type="Pfam" id="PF00563">
    <property type="entry name" value="EAL"/>
    <property type="match status" value="1"/>
</dbReference>
<dbReference type="PROSITE" id="PS51833">
    <property type="entry name" value="HDOD"/>
    <property type="match status" value="1"/>
</dbReference>
<evidence type="ECO:0000313" key="3">
    <source>
        <dbReference type="EMBL" id="ADR34110.1"/>
    </source>
</evidence>
<dbReference type="PIRSF" id="PIRSF003180">
    <property type="entry name" value="DiGMPpdiest_YuxH"/>
    <property type="match status" value="1"/>
</dbReference>
<dbReference type="PANTHER" id="PTHR33525">
    <property type="match status" value="1"/>
</dbReference>
<dbReference type="KEGG" id="sku:Sulku_1448"/>
<evidence type="ECO:0000259" key="1">
    <source>
        <dbReference type="PROSITE" id="PS50883"/>
    </source>
</evidence>
<dbReference type="InterPro" id="IPR052340">
    <property type="entry name" value="RNase_Y/CdgJ"/>
</dbReference>
<dbReference type="PANTHER" id="PTHR33525:SF4">
    <property type="entry name" value="CYCLIC DI-GMP PHOSPHODIESTERASE CDGJ"/>
    <property type="match status" value="1"/>
</dbReference>